<feature type="compositionally biased region" description="Basic and acidic residues" evidence="1">
    <location>
        <begin position="312"/>
        <end position="321"/>
    </location>
</feature>
<dbReference type="Pfam" id="PF00455">
    <property type="entry name" value="DeoRC"/>
    <property type="match status" value="1"/>
</dbReference>
<accession>S0F039</accession>
<name>S0F039_CHTCT</name>
<sequence length="321" mass="35456">MAENADARRMRLLKVLEESEEHLHLEDLAALMRCDSRTIRRDLDYLQQLLSRVRGLEVRRGRVMVARSPYSPGYFTDQLDRNLEAKQAIARAIVRSLPDEMAIALTAGSTTYAVACEIRRSVVEGRPPHNLIVFTNSVPSLLELVAAGVATGVLGEIYDPDDCAFHAPEFRSTFQPGIAIVGASGVLFGPAAPLGGLDLFSHRAEEAAFLKQLLQGVPEILIAADSHKLGRRHPWSFGGTVLHGKVVRLFTDAVTAEQAEELQKLAERLAECGTHFEYIVAPPIEAEPTETPLEVEYSAQERRGRNNGSRRKTLEKLKGKE</sequence>
<evidence type="ECO:0000313" key="4">
    <source>
        <dbReference type="Proteomes" id="UP000014227"/>
    </source>
</evidence>
<dbReference type="SUPFAM" id="SSF100950">
    <property type="entry name" value="NagB/RpiA/CoA transferase-like"/>
    <property type="match status" value="1"/>
</dbReference>
<dbReference type="InterPro" id="IPR037171">
    <property type="entry name" value="NagB/RpiA_transferase-like"/>
</dbReference>
<dbReference type="Gene3D" id="1.10.10.10">
    <property type="entry name" value="Winged helix-like DNA-binding domain superfamily/Winged helix DNA-binding domain"/>
    <property type="match status" value="1"/>
</dbReference>
<dbReference type="InterPro" id="IPR050313">
    <property type="entry name" value="Carb_Metab_HTH_regulators"/>
</dbReference>
<evidence type="ECO:0000256" key="1">
    <source>
        <dbReference type="SAM" id="MobiDB-lite"/>
    </source>
</evidence>
<feature type="domain" description="DeoR-like transcriptional repressor C-terminal sensor" evidence="2">
    <location>
        <begin position="82"/>
        <end position="239"/>
    </location>
</feature>
<dbReference type="Gene3D" id="3.40.50.1360">
    <property type="match status" value="1"/>
</dbReference>
<dbReference type="AlphaFoldDB" id="S0F039"/>
<dbReference type="SMART" id="SM01134">
    <property type="entry name" value="DeoRC"/>
    <property type="match status" value="1"/>
</dbReference>
<dbReference type="eggNOG" id="COG1349">
    <property type="taxonomic scope" value="Bacteria"/>
</dbReference>
<dbReference type="Proteomes" id="UP000014227">
    <property type="component" value="Chromosome I"/>
</dbReference>
<dbReference type="RefSeq" id="WP_016483961.1">
    <property type="nucleotide sequence ID" value="NC_021487.1"/>
</dbReference>
<dbReference type="PANTHER" id="PTHR30363:SF44">
    <property type="entry name" value="AGA OPERON TRANSCRIPTIONAL REPRESSOR-RELATED"/>
    <property type="match status" value="1"/>
</dbReference>
<evidence type="ECO:0000313" key="3">
    <source>
        <dbReference type="EMBL" id="CCW36452.1"/>
    </source>
</evidence>
<dbReference type="PATRIC" id="fig|1303518.3.peg.2764"/>
<dbReference type="SUPFAM" id="SSF46785">
    <property type="entry name" value="Winged helix' DNA-binding domain"/>
    <property type="match status" value="1"/>
</dbReference>
<dbReference type="InterPro" id="IPR014036">
    <property type="entry name" value="DeoR-like_C"/>
</dbReference>
<dbReference type="EMBL" id="HF951689">
    <property type="protein sequence ID" value="CCW36452.1"/>
    <property type="molecule type" value="Genomic_DNA"/>
</dbReference>
<dbReference type="InParanoid" id="S0F039"/>
<dbReference type="InterPro" id="IPR036388">
    <property type="entry name" value="WH-like_DNA-bd_sf"/>
</dbReference>
<dbReference type="HOGENOM" id="CLU_865206_0_0_0"/>
<organism evidence="3 4">
    <name type="scientific">Chthonomonas calidirosea (strain DSM 23976 / ICMP 18418 / T49)</name>
    <dbReference type="NCBI Taxonomy" id="1303518"/>
    <lineage>
        <taxon>Bacteria</taxon>
        <taxon>Bacillati</taxon>
        <taxon>Armatimonadota</taxon>
        <taxon>Chthonomonadia</taxon>
        <taxon>Chthonomonadales</taxon>
        <taxon>Chthonomonadaceae</taxon>
        <taxon>Chthonomonas</taxon>
    </lineage>
</organism>
<dbReference type="PANTHER" id="PTHR30363">
    <property type="entry name" value="HTH-TYPE TRANSCRIPTIONAL REGULATOR SRLR-RELATED"/>
    <property type="match status" value="1"/>
</dbReference>
<gene>
    <name evidence="3" type="ORF">CCALI_02662</name>
</gene>
<dbReference type="KEGG" id="ccz:CCALI_02662"/>
<reference evidence="4" key="1">
    <citation type="submission" date="2013-03" db="EMBL/GenBank/DDBJ databases">
        <title>Genome sequence of Chthonomonas calidirosea, the first sequenced genome from the Armatimonadetes phylum (formally candidate division OP10).</title>
        <authorList>
            <person name="Lee K.C.Y."/>
            <person name="Morgan X.C."/>
            <person name="Dunfield P.F."/>
            <person name="Tamas I."/>
            <person name="Houghton K.M."/>
            <person name="Vyssotski M."/>
            <person name="Ryan J.L.J."/>
            <person name="Lagutin K."/>
            <person name="McDonald I.R."/>
            <person name="Stott M.B."/>
        </authorList>
    </citation>
    <scope>NUCLEOTIDE SEQUENCE [LARGE SCALE GENOMIC DNA]</scope>
    <source>
        <strain evidence="4">DSM 23976 / ICMP 18418 / T49</strain>
    </source>
</reference>
<feature type="region of interest" description="Disordered" evidence="1">
    <location>
        <begin position="287"/>
        <end position="321"/>
    </location>
</feature>
<protein>
    <submittedName>
        <fullName evidence="3">Transcriptional regulator, DeoR family</fullName>
    </submittedName>
</protein>
<keyword evidence="4" id="KW-1185">Reference proteome</keyword>
<proteinExistence type="predicted"/>
<dbReference type="InterPro" id="IPR036390">
    <property type="entry name" value="WH_DNA-bd_sf"/>
</dbReference>
<dbReference type="STRING" id="454171.CP488_01429"/>
<evidence type="ECO:0000259" key="2">
    <source>
        <dbReference type="Pfam" id="PF00455"/>
    </source>
</evidence>